<dbReference type="EMBL" id="RAWB01000243">
    <property type="protein sequence ID" value="RKH55645.1"/>
    <property type="molecule type" value="Genomic_DNA"/>
</dbReference>
<gene>
    <name evidence="3" type="ORF">D7V93_22270</name>
</gene>
<dbReference type="AlphaFoldDB" id="A0A3A8PPQ6"/>
<dbReference type="Pfam" id="PF08378">
    <property type="entry name" value="NERD"/>
    <property type="match status" value="1"/>
</dbReference>
<name>A0A3A8PPQ6_9BACT</name>
<feature type="region of interest" description="Disordered" evidence="1">
    <location>
        <begin position="24"/>
        <end position="104"/>
    </location>
</feature>
<evidence type="ECO:0000313" key="4">
    <source>
        <dbReference type="Proteomes" id="UP000272888"/>
    </source>
</evidence>
<accession>A0A3A8PPQ6</accession>
<evidence type="ECO:0000313" key="3">
    <source>
        <dbReference type="EMBL" id="RKH55645.1"/>
    </source>
</evidence>
<proteinExistence type="predicted"/>
<feature type="domain" description="NERD" evidence="2">
    <location>
        <begin position="139"/>
        <end position="251"/>
    </location>
</feature>
<evidence type="ECO:0000256" key="1">
    <source>
        <dbReference type="SAM" id="MobiDB-lite"/>
    </source>
</evidence>
<dbReference type="Proteomes" id="UP000272888">
    <property type="component" value="Unassembled WGS sequence"/>
</dbReference>
<reference evidence="4" key="1">
    <citation type="submission" date="2018-09" db="EMBL/GenBank/DDBJ databases">
        <authorList>
            <person name="Livingstone P.G."/>
            <person name="Whitworth D.E."/>
        </authorList>
    </citation>
    <scope>NUCLEOTIDE SEQUENCE [LARGE SCALE GENOMIC DNA]</scope>
    <source>
        <strain evidence="4">CA051B</strain>
    </source>
</reference>
<dbReference type="PROSITE" id="PS50965">
    <property type="entry name" value="NERD"/>
    <property type="match status" value="1"/>
</dbReference>
<organism evidence="3 4">
    <name type="scientific">Corallococcus llansteffanensis</name>
    <dbReference type="NCBI Taxonomy" id="2316731"/>
    <lineage>
        <taxon>Bacteria</taxon>
        <taxon>Pseudomonadati</taxon>
        <taxon>Myxococcota</taxon>
        <taxon>Myxococcia</taxon>
        <taxon>Myxococcales</taxon>
        <taxon>Cystobacterineae</taxon>
        <taxon>Myxococcaceae</taxon>
        <taxon>Corallococcus</taxon>
    </lineage>
</organism>
<comment type="caution">
    <text evidence="3">The sequence shown here is derived from an EMBL/GenBank/DDBJ whole genome shotgun (WGS) entry which is preliminary data.</text>
</comment>
<sequence length="296" mass="32625">MLPLAPVVTPRRSHFHRRLGLADGVAKAAQAPPSDTQSRQTEAAGRGRTFAWRLHGSPITSGESPRAGYNDSGSAKAMDGGVMPRRRNEKDVPRAAEFSVRRAGESAREKQNELAKAAPIKTFFTRLFGMNTDERAWGRGAEGEERVGMLLEALRPRGWFIQHDVKIGRNGANVDHLVIGPPGVYVINTKLLQQTVWVAGAVIKVGGYSKDYVEKGEAEAKRIREQLIDATGRRSLWVQSLLVFVDADLVVKHPPRNVPVLRDHELVPSLLEQQVTLGQEEVVALARAAQQVATWR</sequence>
<dbReference type="InterPro" id="IPR011528">
    <property type="entry name" value="NERD"/>
</dbReference>
<keyword evidence="4" id="KW-1185">Reference proteome</keyword>
<evidence type="ECO:0000259" key="2">
    <source>
        <dbReference type="PROSITE" id="PS50965"/>
    </source>
</evidence>
<protein>
    <submittedName>
        <fullName evidence="3">NERD domain-containing protein</fullName>
    </submittedName>
</protein>
<feature type="compositionally biased region" description="Basic and acidic residues" evidence="1">
    <location>
        <begin position="86"/>
        <end position="104"/>
    </location>
</feature>